<keyword evidence="2" id="KW-1185">Reference proteome</keyword>
<gene>
    <name evidence="1" type="ORF">L873DRAFT_217089</name>
</gene>
<organism evidence="1 2">
    <name type="scientific">Choiromyces venosus 120613-1</name>
    <dbReference type="NCBI Taxonomy" id="1336337"/>
    <lineage>
        <taxon>Eukaryota</taxon>
        <taxon>Fungi</taxon>
        <taxon>Dikarya</taxon>
        <taxon>Ascomycota</taxon>
        <taxon>Pezizomycotina</taxon>
        <taxon>Pezizomycetes</taxon>
        <taxon>Pezizales</taxon>
        <taxon>Tuberaceae</taxon>
        <taxon>Choiromyces</taxon>
    </lineage>
</organism>
<dbReference type="OrthoDB" id="5459121at2759"/>
<dbReference type="Proteomes" id="UP000276215">
    <property type="component" value="Unassembled WGS sequence"/>
</dbReference>
<evidence type="ECO:0000313" key="1">
    <source>
        <dbReference type="EMBL" id="RPA92188.1"/>
    </source>
</evidence>
<accession>A0A3N4J519</accession>
<protein>
    <submittedName>
        <fullName evidence="1">Uncharacterized protein</fullName>
    </submittedName>
</protein>
<sequence length="66" mass="7706">MKSLSNSWRTLETYEKQKEWSGFSKKMIITEMASQIPSKPAVKVGYKYNNLMKSYRVAAKLNNQSR</sequence>
<reference evidence="1 2" key="1">
    <citation type="journal article" date="2018" name="Nat. Ecol. Evol.">
        <title>Pezizomycetes genomes reveal the molecular basis of ectomycorrhizal truffle lifestyle.</title>
        <authorList>
            <person name="Murat C."/>
            <person name="Payen T."/>
            <person name="Noel B."/>
            <person name="Kuo A."/>
            <person name="Morin E."/>
            <person name="Chen J."/>
            <person name="Kohler A."/>
            <person name="Krizsan K."/>
            <person name="Balestrini R."/>
            <person name="Da Silva C."/>
            <person name="Montanini B."/>
            <person name="Hainaut M."/>
            <person name="Levati E."/>
            <person name="Barry K.W."/>
            <person name="Belfiori B."/>
            <person name="Cichocki N."/>
            <person name="Clum A."/>
            <person name="Dockter R.B."/>
            <person name="Fauchery L."/>
            <person name="Guy J."/>
            <person name="Iotti M."/>
            <person name="Le Tacon F."/>
            <person name="Lindquist E.A."/>
            <person name="Lipzen A."/>
            <person name="Malagnac F."/>
            <person name="Mello A."/>
            <person name="Molinier V."/>
            <person name="Miyauchi S."/>
            <person name="Poulain J."/>
            <person name="Riccioni C."/>
            <person name="Rubini A."/>
            <person name="Sitrit Y."/>
            <person name="Splivallo R."/>
            <person name="Traeger S."/>
            <person name="Wang M."/>
            <person name="Zifcakova L."/>
            <person name="Wipf D."/>
            <person name="Zambonelli A."/>
            <person name="Paolocci F."/>
            <person name="Nowrousian M."/>
            <person name="Ottonello S."/>
            <person name="Baldrian P."/>
            <person name="Spatafora J.W."/>
            <person name="Henrissat B."/>
            <person name="Nagy L.G."/>
            <person name="Aury J.M."/>
            <person name="Wincker P."/>
            <person name="Grigoriev I.V."/>
            <person name="Bonfante P."/>
            <person name="Martin F.M."/>
        </authorList>
    </citation>
    <scope>NUCLEOTIDE SEQUENCE [LARGE SCALE GENOMIC DNA]</scope>
    <source>
        <strain evidence="1 2">120613-1</strain>
    </source>
</reference>
<dbReference type="EMBL" id="ML120479">
    <property type="protein sequence ID" value="RPA92188.1"/>
    <property type="molecule type" value="Genomic_DNA"/>
</dbReference>
<dbReference type="AlphaFoldDB" id="A0A3N4J519"/>
<evidence type="ECO:0000313" key="2">
    <source>
        <dbReference type="Proteomes" id="UP000276215"/>
    </source>
</evidence>
<name>A0A3N4J519_9PEZI</name>
<proteinExistence type="predicted"/>